<dbReference type="InterPro" id="IPR026022">
    <property type="entry name" value="PhoU_dom"/>
</dbReference>
<dbReference type="PANTHER" id="PTHR10010:SF46">
    <property type="entry name" value="SODIUM-DEPENDENT PHOSPHATE TRANSPORT PROTEIN 2B"/>
    <property type="match status" value="1"/>
</dbReference>
<dbReference type="NCBIfam" id="TIGR00704">
    <property type="entry name" value="NaPi_cotrn_rel"/>
    <property type="match status" value="1"/>
</dbReference>
<name>A0AAW7Z8Z9_9FIRM</name>
<dbReference type="EMBL" id="JARPTC010000002">
    <property type="protein sequence ID" value="MDO7785928.1"/>
    <property type="molecule type" value="Genomic_DNA"/>
</dbReference>
<evidence type="ECO:0000256" key="1">
    <source>
        <dbReference type="ARBA" id="ARBA00004651"/>
    </source>
</evidence>
<feature type="transmembrane region" description="Helical" evidence="6">
    <location>
        <begin position="6"/>
        <end position="27"/>
    </location>
</feature>
<evidence type="ECO:0000313" key="9">
    <source>
        <dbReference type="Proteomes" id="UP001172911"/>
    </source>
</evidence>
<dbReference type="GO" id="GO:0005886">
    <property type="term" value="C:plasma membrane"/>
    <property type="evidence" value="ECO:0007669"/>
    <property type="project" value="UniProtKB-SubCell"/>
</dbReference>
<dbReference type="Proteomes" id="UP001172911">
    <property type="component" value="Unassembled WGS sequence"/>
</dbReference>
<feature type="transmembrane region" description="Helical" evidence="6">
    <location>
        <begin position="135"/>
        <end position="156"/>
    </location>
</feature>
<sequence>MAISIQDVLFLGFGGLGIFLFGIKFMSEGLQNTAGARMKEFLEKGTKTPLRGVITGALVTALIQSSSGTTVLTVGLVNAGLLTLRQAIGVIMGANIGTTMTAYLIGFKLEKYALPIIAIGVIMLFFIKNKKVANIGQVVFGFGMLFFGLELMGSGLKPLKDLQFFTDLMVGIENNPFLGVFIGTVFTFIVQSSSATIGILQELADQGAVTYKQAVPILFGDNIGTTVTALLACIGTTVAARRAAITHTLFNISGTVIFLPLFLFGIFPEVIRLATNYVFVLIPGFEGTWETLNIRMQIAQTHGMFNITNTLIQLPFVSYLAWAVTKLVPGKDAMFNMEPRYLEPRLLANPSVALGQATQEILRMGRHSSEFFGESIRFFFNPKDKELNPMYLEQKEELINRLDSNITDYLVKLSASKNMTEEQSNYASTLLQAVNDFERIGDHATNITESTIFSMENKVTFSEEALASIRQIADLTDETLKMALEALQTGNHSLARQVIKNEVVIDNLEKEFRFGHIMRLNDGMCNGSEGSIFLDMLSNIERVGDHAVNIAEYVLGKMGTLERQEVKITSKKIAFGENKF</sequence>
<dbReference type="InterPro" id="IPR003841">
    <property type="entry name" value="Na/Pi_transpt"/>
</dbReference>
<dbReference type="Gene3D" id="1.20.58.220">
    <property type="entry name" value="Phosphate transport system protein phou homolog 2, domain 2"/>
    <property type="match status" value="1"/>
</dbReference>
<evidence type="ECO:0000256" key="3">
    <source>
        <dbReference type="ARBA" id="ARBA00022692"/>
    </source>
</evidence>
<dbReference type="Pfam" id="PF01895">
    <property type="entry name" value="PhoU"/>
    <property type="match status" value="2"/>
</dbReference>
<dbReference type="GO" id="GO:0044341">
    <property type="term" value="P:sodium-dependent phosphate transport"/>
    <property type="evidence" value="ECO:0007669"/>
    <property type="project" value="InterPro"/>
</dbReference>
<feature type="domain" description="PhoU" evidence="7">
    <location>
        <begin position="361"/>
        <end position="450"/>
    </location>
</feature>
<accession>A0AAW7Z8Z9</accession>
<feature type="transmembrane region" description="Helical" evidence="6">
    <location>
        <begin position="112"/>
        <end position="129"/>
    </location>
</feature>
<keyword evidence="2" id="KW-1003">Cell membrane</keyword>
<feature type="transmembrane region" description="Helical" evidence="6">
    <location>
        <begin position="217"/>
        <end position="240"/>
    </location>
</feature>
<keyword evidence="4 6" id="KW-1133">Transmembrane helix</keyword>
<comment type="subcellular location">
    <subcellularLocation>
        <location evidence="1">Cell membrane</location>
        <topology evidence="1">Multi-pass membrane protein</topology>
    </subcellularLocation>
</comment>
<evidence type="ECO:0000259" key="7">
    <source>
        <dbReference type="Pfam" id="PF01895"/>
    </source>
</evidence>
<dbReference type="RefSeq" id="WP_304540626.1">
    <property type="nucleotide sequence ID" value="NZ_JARPTC010000002.1"/>
</dbReference>
<feature type="transmembrane region" description="Helical" evidence="6">
    <location>
        <begin position="249"/>
        <end position="267"/>
    </location>
</feature>
<keyword evidence="9" id="KW-1185">Reference proteome</keyword>
<feature type="transmembrane region" description="Helical" evidence="6">
    <location>
        <begin position="48"/>
        <end position="67"/>
    </location>
</feature>
<dbReference type="Pfam" id="PF02690">
    <property type="entry name" value="Na_Pi_cotrans"/>
    <property type="match status" value="2"/>
</dbReference>
<dbReference type="InterPro" id="IPR004633">
    <property type="entry name" value="NaPi_cotrn-rel/YqeW-like"/>
</dbReference>
<proteinExistence type="predicted"/>
<keyword evidence="5 6" id="KW-0472">Membrane</keyword>
<organism evidence="8 9">
    <name type="scientific">Desulforamulus aquiferis</name>
    <dbReference type="NCBI Taxonomy" id="1397668"/>
    <lineage>
        <taxon>Bacteria</taxon>
        <taxon>Bacillati</taxon>
        <taxon>Bacillota</taxon>
        <taxon>Clostridia</taxon>
        <taxon>Eubacteriales</taxon>
        <taxon>Peptococcaceae</taxon>
        <taxon>Desulforamulus</taxon>
    </lineage>
</organism>
<evidence type="ECO:0000256" key="5">
    <source>
        <dbReference type="ARBA" id="ARBA00023136"/>
    </source>
</evidence>
<evidence type="ECO:0000256" key="6">
    <source>
        <dbReference type="SAM" id="Phobius"/>
    </source>
</evidence>
<reference evidence="8" key="1">
    <citation type="journal article" date="2023" name="J. Hazard. Mater.">
        <title>Anaerobic biodegradation of pyrene and benzo[a]pyrene by a new sulfate-reducing Desulforamulus aquiferis strain DSA.</title>
        <authorList>
            <person name="Zhang Z."/>
            <person name="Sun J."/>
            <person name="Gong X."/>
            <person name="Wang C."/>
            <person name="Wang H."/>
        </authorList>
    </citation>
    <scope>NUCLEOTIDE SEQUENCE</scope>
    <source>
        <strain evidence="8">DSA</strain>
    </source>
</reference>
<gene>
    <name evidence="8" type="ORF">P6N53_01635</name>
</gene>
<keyword evidence="3 6" id="KW-0812">Transmembrane</keyword>
<reference evidence="8" key="2">
    <citation type="submission" date="2023-03" db="EMBL/GenBank/DDBJ databases">
        <authorList>
            <person name="Zhang Z."/>
        </authorList>
    </citation>
    <scope>NUCLEOTIDE SEQUENCE</scope>
    <source>
        <strain evidence="8">DSA</strain>
    </source>
</reference>
<evidence type="ECO:0000313" key="8">
    <source>
        <dbReference type="EMBL" id="MDO7785928.1"/>
    </source>
</evidence>
<evidence type="ECO:0000256" key="4">
    <source>
        <dbReference type="ARBA" id="ARBA00022989"/>
    </source>
</evidence>
<feature type="domain" description="PhoU" evidence="7">
    <location>
        <begin position="469"/>
        <end position="554"/>
    </location>
</feature>
<dbReference type="PANTHER" id="PTHR10010">
    <property type="entry name" value="SOLUTE CARRIER FAMILY 34 SODIUM PHOSPHATE , MEMBER 2-RELATED"/>
    <property type="match status" value="1"/>
</dbReference>
<feature type="transmembrane region" description="Helical" evidence="6">
    <location>
        <begin position="177"/>
        <end position="197"/>
    </location>
</feature>
<dbReference type="SUPFAM" id="SSF109755">
    <property type="entry name" value="PhoU-like"/>
    <property type="match status" value="1"/>
</dbReference>
<dbReference type="GO" id="GO:0005436">
    <property type="term" value="F:sodium:phosphate symporter activity"/>
    <property type="evidence" value="ECO:0007669"/>
    <property type="project" value="InterPro"/>
</dbReference>
<protein>
    <submittedName>
        <fullName evidence="8">Na/Pi cotransporter family protein</fullName>
    </submittedName>
</protein>
<dbReference type="AlphaFoldDB" id="A0AAW7Z8Z9"/>
<comment type="caution">
    <text evidence="8">The sequence shown here is derived from an EMBL/GenBank/DDBJ whole genome shotgun (WGS) entry which is preliminary data.</text>
</comment>
<dbReference type="InterPro" id="IPR038078">
    <property type="entry name" value="PhoU-like_sf"/>
</dbReference>
<feature type="transmembrane region" description="Helical" evidence="6">
    <location>
        <begin position="87"/>
        <end position="105"/>
    </location>
</feature>
<evidence type="ECO:0000256" key="2">
    <source>
        <dbReference type="ARBA" id="ARBA00022475"/>
    </source>
</evidence>
<dbReference type="NCBIfam" id="NF037997">
    <property type="entry name" value="Na_Pi_symport"/>
    <property type="match status" value="1"/>
</dbReference>